<dbReference type="GO" id="GO:0016020">
    <property type="term" value="C:membrane"/>
    <property type="evidence" value="ECO:0007669"/>
    <property type="project" value="UniProtKB-SubCell"/>
</dbReference>
<evidence type="ECO:0000259" key="8">
    <source>
        <dbReference type="PROSITE" id="PS50850"/>
    </source>
</evidence>
<gene>
    <name evidence="9" type="ordered locus">MTR_7g021390</name>
</gene>
<dbReference type="PRINTS" id="PR00171">
    <property type="entry name" value="SUGRTRNSPORT"/>
</dbReference>
<proteinExistence type="inferred from homology"/>
<evidence type="ECO:0000256" key="2">
    <source>
        <dbReference type="ARBA" id="ARBA00010992"/>
    </source>
</evidence>
<protein>
    <submittedName>
        <fullName evidence="9">Sugar transporter</fullName>
    </submittedName>
</protein>
<dbReference type="PANTHER" id="PTHR48021">
    <property type="match status" value="1"/>
</dbReference>
<comment type="subcellular location">
    <subcellularLocation>
        <location evidence="1">Membrane</location>
        <topology evidence="1">Multi-pass membrane protein</topology>
    </subcellularLocation>
</comment>
<reference evidence="9 11" key="2">
    <citation type="journal article" date="2014" name="BMC Genomics">
        <title>An improved genome release (version Mt4.0) for the model legume Medicago truncatula.</title>
        <authorList>
            <person name="Tang H."/>
            <person name="Krishnakumar V."/>
            <person name="Bidwell S."/>
            <person name="Rosen B."/>
            <person name="Chan A."/>
            <person name="Zhou S."/>
            <person name="Gentzbittel L."/>
            <person name="Childs K.L."/>
            <person name="Yandell M."/>
            <person name="Gundlach H."/>
            <person name="Mayer K.F."/>
            <person name="Schwartz D.C."/>
            <person name="Town C.D."/>
        </authorList>
    </citation>
    <scope>GENOME REANNOTATION</scope>
    <source>
        <strain evidence="10 11">cv. Jemalong A17</strain>
    </source>
</reference>
<sequence length="143" mass="15889">MYDTLIVISIRHLDQDWLHDIYLLQLHSISRYILTKNITTSSFIPNLYVHDVGAVSTLAVTGILVYIGSFSIGMGAIPWVVMSEIFPVNIKGQAGSIATIVNWFGAWLCSYTFNFLMSWSSYVAVVPETKGKSLEQLQAAINA</sequence>
<accession>G7KSZ4</accession>
<reference evidence="9 11" key="1">
    <citation type="journal article" date="2011" name="Nature">
        <title>The Medicago genome provides insight into the evolution of rhizobial symbioses.</title>
        <authorList>
            <person name="Young N.D."/>
            <person name="Debelle F."/>
            <person name="Oldroyd G.E."/>
            <person name="Geurts R."/>
            <person name="Cannon S.B."/>
            <person name="Udvardi M.K."/>
            <person name="Benedito V.A."/>
            <person name="Mayer K.F."/>
            <person name="Gouzy J."/>
            <person name="Schoof H."/>
            <person name="Van de Peer Y."/>
            <person name="Proost S."/>
            <person name="Cook D.R."/>
            <person name="Meyers B.C."/>
            <person name="Spannagl M."/>
            <person name="Cheung F."/>
            <person name="De Mita S."/>
            <person name="Krishnakumar V."/>
            <person name="Gundlach H."/>
            <person name="Zhou S."/>
            <person name="Mudge J."/>
            <person name="Bharti A.K."/>
            <person name="Murray J.D."/>
            <person name="Naoumkina M.A."/>
            <person name="Rosen B."/>
            <person name="Silverstein K.A."/>
            <person name="Tang H."/>
            <person name="Rombauts S."/>
            <person name="Zhao P.X."/>
            <person name="Zhou P."/>
            <person name="Barbe V."/>
            <person name="Bardou P."/>
            <person name="Bechner M."/>
            <person name="Bellec A."/>
            <person name="Berger A."/>
            <person name="Berges H."/>
            <person name="Bidwell S."/>
            <person name="Bisseling T."/>
            <person name="Choisne N."/>
            <person name="Couloux A."/>
            <person name="Denny R."/>
            <person name="Deshpande S."/>
            <person name="Dai X."/>
            <person name="Doyle J.J."/>
            <person name="Dudez A.M."/>
            <person name="Farmer A.D."/>
            <person name="Fouteau S."/>
            <person name="Franken C."/>
            <person name="Gibelin C."/>
            <person name="Gish J."/>
            <person name="Goldstein S."/>
            <person name="Gonzalez A.J."/>
            <person name="Green P.J."/>
            <person name="Hallab A."/>
            <person name="Hartog M."/>
            <person name="Hua A."/>
            <person name="Humphray S.J."/>
            <person name="Jeong D.H."/>
            <person name="Jing Y."/>
            <person name="Jocker A."/>
            <person name="Kenton S.M."/>
            <person name="Kim D.J."/>
            <person name="Klee K."/>
            <person name="Lai H."/>
            <person name="Lang C."/>
            <person name="Lin S."/>
            <person name="Macmil S.L."/>
            <person name="Magdelenat G."/>
            <person name="Matthews L."/>
            <person name="McCorrison J."/>
            <person name="Monaghan E.L."/>
            <person name="Mun J.H."/>
            <person name="Najar F.Z."/>
            <person name="Nicholson C."/>
            <person name="Noirot C."/>
            <person name="O'Bleness M."/>
            <person name="Paule C.R."/>
            <person name="Poulain J."/>
            <person name="Prion F."/>
            <person name="Qin B."/>
            <person name="Qu C."/>
            <person name="Retzel E.F."/>
            <person name="Riddle C."/>
            <person name="Sallet E."/>
            <person name="Samain S."/>
            <person name="Samson N."/>
            <person name="Sanders I."/>
            <person name="Saurat O."/>
            <person name="Scarpelli C."/>
            <person name="Schiex T."/>
            <person name="Segurens B."/>
            <person name="Severin A.J."/>
            <person name="Sherrier D.J."/>
            <person name="Shi R."/>
            <person name="Sims S."/>
            <person name="Singer S.R."/>
            <person name="Sinharoy S."/>
            <person name="Sterck L."/>
            <person name="Viollet A."/>
            <person name="Wang B.B."/>
            <person name="Wang K."/>
            <person name="Wang M."/>
            <person name="Wang X."/>
            <person name="Warfsmann J."/>
            <person name="Weissenbach J."/>
            <person name="White D.D."/>
            <person name="White J.D."/>
            <person name="Wiley G.B."/>
            <person name="Wincker P."/>
            <person name="Xing Y."/>
            <person name="Yang L."/>
            <person name="Yao Z."/>
            <person name="Ying F."/>
            <person name="Zhai J."/>
            <person name="Zhou L."/>
            <person name="Zuber A."/>
            <person name="Denarie J."/>
            <person name="Dixon R.A."/>
            <person name="May G.D."/>
            <person name="Schwartz D.C."/>
            <person name="Rogers J."/>
            <person name="Quetier F."/>
            <person name="Town C.D."/>
            <person name="Roe B.A."/>
        </authorList>
    </citation>
    <scope>NUCLEOTIDE SEQUENCE [LARGE SCALE GENOMIC DNA]</scope>
    <source>
        <strain evidence="9">A17</strain>
        <strain evidence="10 11">cv. Jemalong A17</strain>
    </source>
</reference>
<dbReference type="SUPFAM" id="SSF103473">
    <property type="entry name" value="MFS general substrate transporter"/>
    <property type="match status" value="1"/>
</dbReference>
<dbReference type="PaxDb" id="3880-AES77878"/>
<evidence type="ECO:0000313" key="9">
    <source>
        <dbReference type="EMBL" id="AES77878.2"/>
    </source>
</evidence>
<dbReference type="InterPro" id="IPR003663">
    <property type="entry name" value="Sugar/inositol_transpt"/>
</dbReference>
<name>G7KSZ4_MEDTR</name>
<keyword evidence="6 7" id="KW-0472">Membrane</keyword>
<evidence type="ECO:0000256" key="5">
    <source>
        <dbReference type="ARBA" id="ARBA00022989"/>
    </source>
</evidence>
<dbReference type="Proteomes" id="UP000002051">
    <property type="component" value="Unassembled WGS sequence"/>
</dbReference>
<dbReference type="PROSITE" id="PS50850">
    <property type="entry name" value="MFS"/>
    <property type="match status" value="1"/>
</dbReference>
<dbReference type="EnsemblPlants" id="AES77878">
    <property type="protein sequence ID" value="AES77878"/>
    <property type="gene ID" value="MTR_7g021390"/>
</dbReference>
<feature type="transmembrane region" description="Helical" evidence="7">
    <location>
        <begin position="94"/>
        <end position="113"/>
    </location>
</feature>
<dbReference type="GO" id="GO:0022857">
    <property type="term" value="F:transmembrane transporter activity"/>
    <property type="evidence" value="ECO:0007669"/>
    <property type="project" value="InterPro"/>
</dbReference>
<accession>A0A0C3W2M9</accession>
<reference evidence="10" key="3">
    <citation type="submission" date="2015-04" db="UniProtKB">
        <authorList>
            <consortium name="EnsemblPlants"/>
        </authorList>
    </citation>
    <scope>IDENTIFICATION</scope>
    <source>
        <strain evidence="10">cv. Jemalong A17</strain>
    </source>
</reference>
<evidence type="ECO:0000313" key="10">
    <source>
        <dbReference type="EnsemblPlants" id="AES77878"/>
    </source>
</evidence>
<dbReference type="Pfam" id="PF00083">
    <property type="entry name" value="Sugar_tr"/>
    <property type="match status" value="1"/>
</dbReference>
<dbReference type="Gene3D" id="1.20.1250.20">
    <property type="entry name" value="MFS general substrate transporter like domains"/>
    <property type="match status" value="1"/>
</dbReference>
<evidence type="ECO:0000256" key="7">
    <source>
        <dbReference type="SAM" id="Phobius"/>
    </source>
</evidence>
<dbReference type="STRING" id="3880.G7KSZ4"/>
<dbReference type="AlphaFoldDB" id="G7KSZ4"/>
<keyword evidence="11" id="KW-1185">Reference proteome</keyword>
<keyword evidence="3 9" id="KW-0762">Sugar transport</keyword>
<evidence type="ECO:0000313" key="11">
    <source>
        <dbReference type="Proteomes" id="UP000002051"/>
    </source>
</evidence>
<evidence type="ECO:0000256" key="6">
    <source>
        <dbReference type="ARBA" id="ARBA00023136"/>
    </source>
</evidence>
<dbReference type="InterPro" id="IPR005828">
    <property type="entry name" value="MFS_sugar_transport-like"/>
</dbReference>
<comment type="similarity">
    <text evidence="2">Belongs to the major facilitator superfamily. Sugar transporter (TC 2.A.1.1) family.</text>
</comment>
<keyword evidence="3 9" id="KW-0813">Transport</keyword>
<dbReference type="PANTHER" id="PTHR48021:SF13">
    <property type="entry name" value="SUGAR TRANSPORTER ERD6-LIKE 7"/>
    <property type="match status" value="1"/>
</dbReference>
<evidence type="ECO:0000256" key="1">
    <source>
        <dbReference type="ARBA" id="ARBA00004141"/>
    </source>
</evidence>
<organism evidence="9 11">
    <name type="scientific">Medicago truncatula</name>
    <name type="common">Barrel medic</name>
    <name type="synonym">Medicago tribuloides</name>
    <dbReference type="NCBI Taxonomy" id="3880"/>
    <lineage>
        <taxon>Eukaryota</taxon>
        <taxon>Viridiplantae</taxon>
        <taxon>Streptophyta</taxon>
        <taxon>Embryophyta</taxon>
        <taxon>Tracheophyta</taxon>
        <taxon>Spermatophyta</taxon>
        <taxon>Magnoliopsida</taxon>
        <taxon>eudicotyledons</taxon>
        <taxon>Gunneridae</taxon>
        <taxon>Pentapetalae</taxon>
        <taxon>rosids</taxon>
        <taxon>fabids</taxon>
        <taxon>Fabales</taxon>
        <taxon>Fabaceae</taxon>
        <taxon>Papilionoideae</taxon>
        <taxon>50 kb inversion clade</taxon>
        <taxon>NPAAA clade</taxon>
        <taxon>Hologalegina</taxon>
        <taxon>IRL clade</taxon>
        <taxon>Trifolieae</taxon>
        <taxon>Medicago</taxon>
    </lineage>
</organism>
<dbReference type="InterPro" id="IPR050549">
    <property type="entry name" value="MFS_Trehalose_Transporter"/>
</dbReference>
<dbReference type="EMBL" id="CM001223">
    <property type="protein sequence ID" value="AES77878.2"/>
    <property type="molecule type" value="Genomic_DNA"/>
</dbReference>
<feature type="domain" description="Major facilitator superfamily (MFS) profile" evidence="8">
    <location>
        <begin position="1"/>
        <end position="143"/>
    </location>
</feature>
<keyword evidence="5 7" id="KW-1133">Transmembrane helix</keyword>
<dbReference type="HOGENOM" id="CLU_1809098_0_0_1"/>
<feature type="transmembrane region" description="Helical" evidence="7">
    <location>
        <begin position="58"/>
        <end position="82"/>
    </location>
</feature>
<dbReference type="InterPro" id="IPR036259">
    <property type="entry name" value="MFS_trans_sf"/>
</dbReference>
<evidence type="ECO:0000256" key="4">
    <source>
        <dbReference type="ARBA" id="ARBA00022692"/>
    </source>
</evidence>
<dbReference type="eggNOG" id="KOG0254">
    <property type="taxonomic scope" value="Eukaryota"/>
</dbReference>
<keyword evidence="4 7" id="KW-0812">Transmembrane</keyword>
<evidence type="ECO:0000256" key="3">
    <source>
        <dbReference type="ARBA" id="ARBA00022597"/>
    </source>
</evidence>
<dbReference type="InterPro" id="IPR020846">
    <property type="entry name" value="MFS_dom"/>
</dbReference>